<gene>
    <name evidence="1" type="ORF">LEP1GSC059_4523</name>
</gene>
<protein>
    <submittedName>
        <fullName evidence="1">Uncharacterized protein</fullName>
    </submittedName>
</protein>
<comment type="caution">
    <text evidence="1">The sequence shown here is derived from an EMBL/GenBank/DDBJ whole genome shotgun (WGS) entry which is preliminary data.</text>
</comment>
<evidence type="ECO:0000313" key="1">
    <source>
        <dbReference type="EMBL" id="EQA70615.1"/>
    </source>
</evidence>
<evidence type="ECO:0000313" key="2">
    <source>
        <dbReference type="Proteomes" id="UP000015442"/>
    </source>
</evidence>
<name>T0FM71_9LEPT</name>
<reference evidence="1 2" key="1">
    <citation type="submission" date="2013-05" db="EMBL/GenBank/DDBJ databases">
        <authorList>
            <person name="Harkins D.M."/>
            <person name="Durkin A.S."/>
            <person name="Brinkac L.M."/>
            <person name="Haft D.H."/>
            <person name="Selengut J.D."/>
            <person name="Sanka R."/>
            <person name="DePew J."/>
            <person name="Purushe J."/>
            <person name="Hartskeerl R.A."/>
            <person name="Ahmed A."/>
            <person name="van der Linden H."/>
            <person name="Goris M.G.A."/>
            <person name="Vinetz J.M."/>
            <person name="Sutton G.G."/>
            <person name="Nierman W.C."/>
            <person name="Fouts D.E."/>
        </authorList>
    </citation>
    <scope>NUCLEOTIDE SEQUENCE [LARGE SCALE GENOMIC DNA]</scope>
    <source>
        <strain evidence="1 2">CZ214</strain>
    </source>
</reference>
<sequence>MCSIGGSFILDDFIDCPKEIRVRVTMTKNHLNLSRREKL</sequence>
<dbReference type="EMBL" id="AKWY02000026">
    <property type="protein sequence ID" value="EQA70615.1"/>
    <property type="molecule type" value="Genomic_DNA"/>
</dbReference>
<proteinExistence type="predicted"/>
<dbReference type="Proteomes" id="UP000015442">
    <property type="component" value="Unassembled WGS sequence"/>
</dbReference>
<accession>T0FM71</accession>
<dbReference type="AlphaFoldDB" id="T0FM71"/>
<organism evidence="1 2">
    <name type="scientific">Leptospira noguchii serovar Panama str. CZ214</name>
    <dbReference type="NCBI Taxonomy" id="1001595"/>
    <lineage>
        <taxon>Bacteria</taxon>
        <taxon>Pseudomonadati</taxon>
        <taxon>Spirochaetota</taxon>
        <taxon>Spirochaetia</taxon>
        <taxon>Leptospirales</taxon>
        <taxon>Leptospiraceae</taxon>
        <taxon>Leptospira</taxon>
    </lineage>
</organism>